<dbReference type="PROSITE" id="PS51257">
    <property type="entry name" value="PROKAR_LIPOPROTEIN"/>
    <property type="match status" value="1"/>
</dbReference>
<dbReference type="RefSeq" id="WP_310910398.1">
    <property type="nucleotide sequence ID" value="NZ_JAVLVT010000001.1"/>
</dbReference>
<keyword evidence="2 4" id="KW-0813">Transport</keyword>
<reference evidence="9" key="1">
    <citation type="submission" date="2023-07" db="EMBL/GenBank/DDBJ databases">
        <title>Novel species in the genus Lipingzhangella isolated from Sambhar Salt Lake.</title>
        <authorList>
            <person name="Jiya N."/>
            <person name="Kajale S."/>
            <person name="Sharma A."/>
        </authorList>
    </citation>
    <scope>NUCLEOTIDE SEQUENCE [LARGE SCALE GENOMIC DNA]</scope>
    <source>
        <strain evidence="9">LS1_29</strain>
    </source>
</reference>
<gene>
    <name evidence="8" type="primary">pstS</name>
    <name evidence="8" type="ORF">RIF23_01115</name>
</gene>
<dbReference type="InterPro" id="IPR024370">
    <property type="entry name" value="PBP_domain"/>
</dbReference>
<dbReference type="Gene3D" id="3.40.190.10">
    <property type="entry name" value="Periplasmic binding protein-like II"/>
    <property type="match status" value="2"/>
</dbReference>
<sequence>MRRSDVTKGISVALCAALTVTACGTDQAAPEDERVPVPEDLACPPGSISGAGSSAQELAMQVWLAGYQTACTDSTIYYDAIGSGGGRSQFIDGAVTFAGSDDALVGGEREEAVERCGGSDILNLPVYVVPIAVVFNLDGIDELNLSPQTIAGIFNQDITRWDAPEIAADNPETDLPDLPIQPVSRSDESGTTKNFTNYLEVAATESWPHAADGQWPIPPVEAGQGNSGVAQAVEAGNGTIGYVEASHIGDMDSAHIGVDGEYVAPDPQAAAAVLETSQRVDSSHEHDHMLELDYGTTAEGAYPIVLATYEIVCTEYEDPDEVELLQAFLDYTVSEVGQEAVSAEVGSAPIPEDLQTDLQEAIAAIESR</sequence>
<proteinExistence type="inferred from homology"/>
<dbReference type="Pfam" id="PF12849">
    <property type="entry name" value="PBP_like_2"/>
    <property type="match status" value="1"/>
</dbReference>
<feature type="region of interest" description="Disordered" evidence="5">
    <location>
        <begin position="170"/>
        <end position="191"/>
    </location>
</feature>
<dbReference type="PIRSF" id="PIRSF002756">
    <property type="entry name" value="PstS"/>
    <property type="match status" value="1"/>
</dbReference>
<dbReference type="EMBL" id="JAVLVT010000001">
    <property type="protein sequence ID" value="MDS1268888.1"/>
    <property type="molecule type" value="Genomic_DNA"/>
</dbReference>
<comment type="similarity">
    <text evidence="1 4">Belongs to the PstS family.</text>
</comment>
<dbReference type="CDD" id="cd13565">
    <property type="entry name" value="PBP2_PstS"/>
    <property type="match status" value="1"/>
</dbReference>
<keyword evidence="6" id="KW-0732">Signal</keyword>
<dbReference type="Proteomes" id="UP001250214">
    <property type="component" value="Unassembled WGS sequence"/>
</dbReference>
<evidence type="ECO:0000256" key="1">
    <source>
        <dbReference type="ARBA" id="ARBA00008725"/>
    </source>
</evidence>
<feature type="domain" description="PBP" evidence="7">
    <location>
        <begin position="46"/>
        <end position="335"/>
    </location>
</feature>
<dbReference type="PANTHER" id="PTHR42996">
    <property type="entry name" value="PHOSPHATE-BINDING PROTEIN PSTS"/>
    <property type="match status" value="1"/>
</dbReference>
<comment type="caution">
    <text evidence="8">The sequence shown here is derived from an EMBL/GenBank/DDBJ whole genome shotgun (WGS) entry which is preliminary data.</text>
</comment>
<evidence type="ECO:0000313" key="8">
    <source>
        <dbReference type="EMBL" id="MDS1268888.1"/>
    </source>
</evidence>
<keyword evidence="9" id="KW-1185">Reference proteome</keyword>
<evidence type="ECO:0000256" key="5">
    <source>
        <dbReference type="SAM" id="MobiDB-lite"/>
    </source>
</evidence>
<dbReference type="SUPFAM" id="SSF53850">
    <property type="entry name" value="Periplasmic binding protein-like II"/>
    <property type="match status" value="1"/>
</dbReference>
<evidence type="ECO:0000259" key="7">
    <source>
        <dbReference type="Pfam" id="PF12849"/>
    </source>
</evidence>
<dbReference type="NCBIfam" id="TIGR00975">
    <property type="entry name" value="3a0107s03"/>
    <property type="match status" value="1"/>
</dbReference>
<evidence type="ECO:0000313" key="9">
    <source>
        <dbReference type="Proteomes" id="UP001250214"/>
    </source>
</evidence>
<dbReference type="InterPro" id="IPR050962">
    <property type="entry name" value="Phosphate-bind_PstS"/>
</dbReference>
<organism evidence="8 9">
    <name type="scientific">Lipingzhangella rawalii</name>
    <dbReference type="NCBI Taxonomy" id="2055835"/>
    <lineage>
        <taxon>Bacteria</taxon>
        <taxon>Bacillati</taxon>
        <taxon>Actinomycetota</taxon>
        <taxon>Actinomycetes</taxon>
        <taxon>Streptosporangiales</taxon>
        <taxon>Nocardiopsidaceae</taxon>
        <taxon>Lipingzhangella</taxon>
    </lineage>
</organism>
<dbReference type="InterPro" id="IPR005673">
    <property type="entry name" value="ABC_phos-bd_PstS"/>
</dbReference>
<evidence type="ECO:0000256" key="4">
    <source>
        <dbReference type="PIRNR" id="PIRNR002756"/>
    </source>
</evidence>
<evidence type="ECO:0000256" key="2">
    <source>
        <dbReference type="ARBA" id="ARBA00022448"/>
    </source>
</evidence>
<accession>A0ABU2H0Q5</accession>
<keyword evidence="3 4" id="KW-0592">Phosphate transport</keyword>
<name>A0ABU2H0Q5_9ACTN</name>
<feature type="chain" id="PRO_5045255778" description="Phosphate-binding protein" evidence="6">
    <location>
        <begin position="29"/>
        <end position="368"/>
    </location>
</feature>
<evidence type="ECO:0000256" key="3">
    <source>
        <dbReference type="ARBA" id="ARBA00022592"/>
    </source>
</evidence>
<protein>
    <recommendedName>
        <fullName evidence="4">Phosphate-binding protein</fullName>
    </recommendedName>
</protein>
<feature type="signal peptide" evidence="6">
    <location>
        <begin position="1"/>
        <end position="28"/>
    </location>
</feature>
<evidence type="ECO:0000256" key="6">
    <source>
        <dbReference type="SAM" id="SignalP"/>
    </source>
</evidence>
<dbReference type="PANTHER" id="PTHR42996:SF1">
    <property type="entry name" value="PHOSPHATE-BINDING PROTEIN PSTS"/>
    <property type="match status" value="1"/>
</dbReference>